<keyword evidence="1" id="KW-0472">Membrane</keyword>
<feature type="transmembrane region" description="Helical" evidence="1">
    <location>
        <begin position="39"/>
        <end position="65"/>
    </location>
</feature>
<dbReference type="AlphaFoldDB" id="A0A2X2WL96"/>
<feature type="transmembrane region" description="Helical" evidence="1">
    <location>
        <begin position="150"/>
        <end position="169"/>
    </location>
</feature>
<evidence type="ECO:0000313" key="3">
    <source>
        <dbReference type="Proteomes" id="UP000251584"/>
    </source>
</evidence>
<evidence type="ECO:0000256" key="1">
    <source>
        <dbReference type="SAM" id="Phobius"/>
    </source>
</evidence>
<keyword evidence="1" id="KW-1133">Transmembrane helix</keyword>
<dbReference type="EMBL" id="UAVY01000011">
    <property type="protein sequence ID" value="SQB41786.1"/>
    <property type="molecule type" value="Genomic_DNA"/>
</dbReference>
<name>A0A2X2WL96_CITKO</name>
<keyword evidence="1" id="KW-0812">Transmembrane</keyword>
<dbReference type="Proteomes" id="UP000251584">
    <property type="component" value="Unassembled WGS sequence"/>
</dbReference>
<organism evidence="2 3">
    <name type="scientific">Citrobacter koseri</name>
    <name type="common">Citrobacter diversus</name>
    <dbReference type="NCBI Taxonomy" id="545"/>
    <lineage>
        <taxon>Bacteria</taxon>
        <taxon>Pseudomonadati</taxon>
        <taxon>Pseudomonadota</taxon>
        <taxon>Gammaproteobacteria</taxon>
        <taxon>Enterobacterales</taxon>
        <taxon>Enterobacteriaceae</taxon>
        <taxon>Citrobacter</taxon>
    </lineage>
</organism>
<protein>
    <submittedName>
        <fullName evidence="2">Uncharacterized protein</fullName>
    </submittedName>
</protein>
<evidence type="ECO:0000313" key="2">
    <source>
        <dbReference type="EMBL" id="SQB41786.1"/>
    </source>
</evidence>
<reference evidence="2 3" key="1">
    <citation type="submission" date="2018-06" db="EMBL/GenBank/DDBJ databases">
        <authorList>
            <consortium name="Pathogen Informatics"/>
            <person name="Doyle S."/>
        </authorList>
    </citation>
    <scope>NUCLEOTIDE SEQUENCE [LARGE SCALE GENOMIC DNA]</scope>
    <source>
        <strain evidence="2 3">NCTC10786</strain>
    </source>
</reference>
<gene>
    <name evidence="2" type="ORF">NCTC10786_06075</name>
</gene>
<sequence length="201" mass="23454">MLSAFSLPLIGPMTTRFHPLLVVILGVKAFKSQLGAHGFRLLGAFEGAALHHPATFIFFLCRLFWRFRFTRDRRGLLRFRLRSRGVRRRLQQVLIRLLGCRLLRLLRLAWLLCRRSLRRTRLLLWLLVRLLRHAWLRTRLLNRLGVSPLLLLYLLLCLTLALQCLLTLFRRLFVPRHFVKLGSAAGAYPPAFAPVADAARW</sequence>
<accession>A0A2X2WL96</accession>
<proteinExistence type="predicted"/>